<keyword evidence="5" id="KW-1185">Reference proteome</keyword>
<keyword evidence="2" id="KW-0812">Transmembrane</keyword>
<dbReference type="PANTHER" id="PTHR44167">
    <property type="entry name" value="OVARIAN-SPECIFIC SERINE/THREONINE-PROTEIN KINASE LOK-RELATED"/>
    <property type="match status" value="1"/>
</dbReference>
<reference evidence="5" key="1">
    <citation type="journal article" date="2019" name="Int. J. Syst. Evol. Microbiol.">
        <title>The Global Catalogue of Microorganisms (GCM) 10K type strain sequencing project: providing services to taxonomists for standard genome sequencing and annotation.</title>
        <authorList>
            <consortium name="The Broad Institute Genomics Platform"/>
            <consortium name="The Broad Institute Genome Sequencing Center for Infectious Disease"/>
            <person name="Wu L."/>
            <person name="Ma J."/>
        </authorList>
    </citation>
    <scope>NUCLEOTIDE SEQUENCE [LARGE SCALE GENOMIC DNA]</scope>
    <source>
        <strain evidence="5">CCUG 56607</strain>
    </source>
</reference>
<dbReference type="EMBL" id="JBHTKL010000007">
    <property type="protein sequence ID" value="MFD1021159.1"/>
    <property type="molecule type" value="Genomic_DNA"/>
</dbReference>
<keyword evidence="2" id="KW-0472">Membrane</keyword>
<dbReference type="InterPro" id="IPR011009">
    <property type="entry name" value="Kinase-like_dom_sf"/>
</dbReference>
<protein>
    <submittedName>
        <fullName evidence="4">Protein kinase</fullName>
    </submittedName>
</protein>
<dbReference type="Gene3D" id="3.30.200.20">
    <property type="entry name" value="Phosphorylase Kinase, domain 1"/>
    <property type="match status" value="1"/>
</dbReference>
<accession>A0ABW3L984</accession>
<dbReference type="PROSITE" id="PS50011">
    <property type="entry name" value="PROTEIN_KINASE_DOM"/>
    <property type="match status" value="1"/>
</dbReference>
<organism evidence="4 5">
    <name type="scientific">Thalassobacillus hwangdonensis</name>
    <dbReference type="NCBI Taxonomy" id="546108"/>
    <lineage>
        <taxon>Bacteria</taxon>
        <taxon>Bacillati</taxon>
        <taxon>Bacillota</taxon>
        <taxon>Bacilli</taxon>
        <taxon>Bacillales</taxon>
        <taxon>Bacillaceae</taxon>
        <taxon>Thalassobacillus</taxon>
    </lineage>
</organism>
<dbReference type="Proteomes" id="UP001596990">
    <property type="component" value="Unassembled WGS sequence"/>
</dbReference>
<proteinExistence type="predicted"/>
<comment type="caution">
    <text evidence="4">The sequence shown here is derived from an EMBL/GenBank/DDBJ whole genome shotgun (WGS) entry which is preliminary data.</text>
</comment>
<evidence type="ECO:0000313" key="5">
    <source>
        <dbReference type="Proteomes" id="UP001596990"/>
    </source>
</evidence>
<sequence>MQMNHTKKQAINLQPGTLITGKWTKKSYRVLNKLGEGACGVVYLCEYESKRVALKISQDSSRITTEVNVLKTFQKVQGKRLGPSLMGVDDWIRPNGTRLHFYVMEYIKGYTLSTFLRGKGKEWVGILILQMLTDLHDLHQAGWVFGDLKTDNLLVSYPPARIRWIDVGGTTQNGRAIKEYTEFYDRGYWQMGSRKAEPSYDLFAVTMIMLEIGRSGRFERGTKPQQTLLKQLSLSPILKPYEKTIRNVWEGSIQSSAAMKNEISVVLTARQNDTPQQPTRRARQRSSGDQKQAGGHAAMEMGFISVVVCFFYFIYIWIGM</sequence>
<dbReference type="Pfam" id="PF00069">
    <property type="entry name" value="Pkinase"/>
    <property type="match status" value="1"/>
</dbReference>
<feature type="region of interest" description="Disordered" evidence="1">
    <location>
        <begin position="269"/>
        <end position="292"/>
    </location>
</feature>
<evidence type="ECO:0000259" key="3">
    <source>
        <dbReference type="PROSITE" id="PS50011"/>
    </source>
</evidence>
<feature type="transmembrane region" description="Helical" evidence="2">
    <location>
        <begin position="297"/>
        <end position="318"/>
    </location>
</feature>
<keyword evidence="2" id="KW-1133">Transmembrane helix</keyword>
<gene>
    <name evidence="4" type="ORF">ACFQ2J_18375</name>
</gene>
<keyword evidence="4" id="KW-0418">Kinase</keyword>
<evidence type="ECO:0000256" key="1">
    <source>
        <dbReference type="SAM" id="MobiDB-lite"/>
    </source>
</evidence>
<feature type="domain" description="Protein kinase" evidence="3">
    <location>
        <begin position="28"/>
        <end position="299"/>
    </location>
</feature>
<dbReference type="InterPro" id="IPR000719">
    <property type="entry name" value="Prot_kinase_dom"/>
</dbReference>
<dbReference type="Gene3D" id="1.10.510.10">
    <property type="entry name" value="Transferase(Phosphotransferase) domain 1"/>
    <property type="match status" value="1"/>
</dbReference>
<dbReference type="RefSeq" id="WP_386064142.1">
    <property type="nucleotide sequence ID" value="NZ_JBHTKL010000007.1"/>
</dbReference>
<dbReference type="GO" id="GO:0016301">
    <property type="term" value="F:kinase activity"/>
    <property type="evidence" value="ECO:0007669"/>
    <property type="project" value="UniProtKB-KW"/>
</dbReference>
<keyword evidence="4" id="KW-0808">Transferase</keyword>
<dbReference type="SUPFAM" id="SSF56112">
    <property type="entry name" value="Protein kinase-like (PK-like)"/>
    <property type="match status" value="1"/>
</dbReference>
<evidence type="ECO:0000313" key="4">
    <source>
        <dbReference type="EMBL" id="MFD1021159.1"/>
    </source>
</evidence>
<dbReference type="SMART" id="SM00220">
    <property type="entry name" value="S_TKc"/>
    <property type="match status" value="1"/>
</dbReference>
<name>A0ABW3L984_9BACI</name>
<dbReference type="PANTHER" id="PTHR44167:SF24">
    <property type="entry name" value="SERINE_THREONINE-PROTEIN KINASE CHK2"/>
    <property type="match status" value="1"/>
</dbReference>
<evidence type="ECO:0000256" key="2">
    <source>
        <dbReference type="SAM" id="Phobius"/>
    </source>
</evidence>